<gene>
    <name evidence="5" type="ORF">HW532_09305</name>
</gene>
<dbReference type="GO" id="GO:0000976">
    <property type="term" value="F:transcription cis-regulatory region binding"/>
    <property type="evidence" value="ECO:0007669"/>
    <property type="project" value="TreeGrafter"/>
</dbReference>
<dbReference type="SUPFAM" id="SSF46689">
    <property type="entry name" value="Homeodomain-like"/>
    <property type="match status" value="1"/>
</dbReference>
<dbReference type="Pfam" id="PF12625">
    <property type="entry name" value="Arabinose_bd"/>
    <property type="match status" value="1"/>
</dbReference>
<dbReference type="InterPro" id="IPR018062">
    <property type="entry name" value="HTH_AraC-typ_CS"/>
</dbReference>
<dbReference type="PANTHER" id="PTHR47894">
    <property type="entry name" value="HTH-TYPE TRANSCRIPTIONAL REGULATOR GADX"/>
    <property type="match status" value="1"/>
</dbReference>
<evidence type="ECO:0000313" key="5">
    <source>
        <dbReference type="EMBL" id="QPC42868.1"/>
    </source>
</evidence>
<feature type="domain" description="HTH araC/xylS-type" evidence="4">
    <location>
        <begin position="234"/>
        <end position="332"/>
    </location>
</feature>
<dbReference type="PRINTS" id="PR00032">
    <property type="entry name" value="HTHARAC"/>
</dbReference>
<dbReference type="PANTHER" id="PTHR47894:SF4">
    <property type="entry name" value="HTH-TYPE TRANSCRIPTIONAL REGULATOR GADX"/>
    <property type="match status" value="1"/>
</dbReference>
<keyword evidence="6" id="KW-1185">Reference proteome</keyword>
<protein>
    <submittedName>
        <fullName evidence="5">AraC family transcriptional regulator ligand-binding domain-containing protein</fullName>
    </submittedName>
</protein>
<sequence length="336" mass="37062">MPHGSYIVASALRDPIDALRERGGDVLALCRRIGTDPLPSPETSLSLRSFVGFSQAAAEALRAPGFGWSVGARFDLANIGRVGEAVQRAPTLGAALRLFRDAFAMVQGDSMIDLEVDGDIATVSYRILNPRIWPRDQDAELTMAVLAGLVDRAAGCDWRPVELAFEHGPNGADGVRLDEPRCRVRYRAQTNSLRFPARMLDLPMPGGNADSFRPLERALAHEASRLEHAQPVAVRVRRHIIGRLGRDAVGQSAIAVVLGMSRRTLRRRLDEEGTTYSDLLAECRIGIARRMLAEPEIAIADVATRLGYSDTTAFERAYRRHEGMTPAQFRRQFLRP</sequence>
<reference evidence="5 6" key="1">
    <citation type="submission" date="2020-06" db="EMBL/GenBank/DDBJ databases">
        <title>Genome sequence of 2 isolates from Red Sea Mangroves.</title>
        <authorList>
            <person name="Sefrji F."/>
            <person name="Michoud G."/>
            <person name="Merlino G."/>
            <person name="Daffonchio D."/>
        </authorList>
    </citation>
    <scope>NUCLEOTIDE SEQUENCE [LARGE SCALE GENOMIC DNA]</scope>
    <source>
        <strain evidence="5 6">R1DC25</strain>
    </source>
</reference>
<keyword evidence="3" id="KW-0804">Transcription</keyword>
<accession>A0A7S8HC53</accession>
<dbReference type="Gene3D" id="1.10.10.60">
    <property type="entry name" value="Homeodomain-like"/>
    <property type="match status" value="1"/>
</dbReference>
<name>A0A7S8HC53_9HYPH</name>
<proteinExistence type="predicted"/>
<evidence type="ECO:0000256" key="3">
    <source>
        <dbReference type="ARBA" id="ARBA00023163"/>
    </source>
</evidence>
<evidence type="ECO:0000313" key="6">
    <source>
        <dbReference type="Proteomes" id="UP000593594"/>
    </source>
</evidence>
<dbReference type="InterPro" id="IPR032687">
    <property type="entry name" value="AraC-type_N"/>
</dbReference>
<dbReference type="GO" id="GO:0005829">
    <property type="term" value="C:cytosol"/>
    <property type="evidence" value="ECO:0007669"/>
    <property type="project" value="TreeGrafter"/>
</dbReference>
<evidence type="ECO:0000259" key="4">
    <source>
        <dbReference type="PROSITE" id="PS01124"/>
    </source>
</evidence>
<dbReference type="KEGG" id="kmn:HW532_09305"/>
<dbReference type="SMART" id="SM00342">
    <property type="entry name" value="HTH_ARAC"/>
    <property type="match status" value="1"/>
</dbReference>
<dbReference type="GO" id="GO:0003700">
    <property type="term" value="F:DNA-binding transcription factor activity"/>
    <property type="evidence" value="ECO:0007669"/>
    <property type="project" value="InterPro"/>
</dbReference>
<organism evidence="5 6">
    <name type="scientific">Kaustia mangrovi</name>
    <dbReference type="NCBI Taxonomy" id="2593653"/>
    <lineage>
        <taxon>Bacteria</taxon>
        <taxon>Pseudomonadati</taxon>
        <taxon>Pseudomonadota</taxon>
        <taxon>Alphaproteobacteria</taxon>
        <taxon>Hyphomicrobiales</taxon>
        <taxon>Parvibaculaceae</taxon>
        <taxon>Kaustia</taxon>
    </lineage>
</organism>
<evidence type="ECO:0000256" key="1">
    <source>
        <dbReference type="ARBA" id="ARBA00023015"/>
    </source>
</evidence>
<dbReference type="RefSeq" id="WP_213164107.1">
    <property type="nucleotide sequence ID" value="NZ_CP058214.1"/>
</dbReference>
<dbReference type="AlphaFoldDB" id="A0A7S8HC53"/>
<keyword evidence="1" id="KW-0805">Transcription regulation</keyword>
<dbReference type="InterPro" id="IPR020449">
    <property type="entry name" value="Tscrpt_reg_AraC-type_HTH"/>
</dbReference>
<dbReference type="InterPro" id="IPR018060">
    <property type="entry name" value="HTH_AraC"/>
</dbReference>
<dbReference type="InterPro" id="IPR009057">
    <property type="entry name" value="Homeodomain-like_sf"/>
</dbReference>
<dbReference type="EMBL" id="CP058214">
    <property type="protein sequence ID" value="QPC42868.1"/>
    <property type="molecule type" value="Genomic_DNA"/>
</dbReference>
<dbReference type="Pfam" id="PF12833">
    <property type="entry name" value="HTH_18"/>
    <property type="match status" value="1"/>
</dbReference>
<dbReference type="PROSITE" id="PS00041">
    <property type="entry name" value="HTH_ARAC_FAMILY_1"/>
    <property type="match status" value="1"/>
</dbReference>
<keyword evidence="2" id="KW-0238">DNA-binding</keyword>
<evidence type="ECO:0000256" key="2">
    <source>
        <dbReference type="ARBA" id="ARBA00023125"/>
    </source>
</evidence>
<dbReference type="Proteomes" id="UP000593594">
    <property type="component" value="Chromosome"/>
</dbReference>
<dbReference type="PROSITE" id="PS01124">
    <property type="entry name" value="HTH_ARAC_FAMILY_2"/>
    <property type="match status" value="1"/>
</dbReference>